<dbReference type="AlphaFoldDB" id="A0A0A0UZ24"/>
<geneLocation type="plasmid" evidence="1">
    <name>megaplasmid pMP7017</name>
</geneLocation>
<gene>
    <name evidence="1" type="ORF">B7017_p0091</name>
</gene>
<evidence type="ECO:0000313" key="1">
    <source>
        <dbReference type="EMBL" id="AIW55145.1"/>
    </source>
</evidence>
<sequence>MNRQTITSYLNHYFAYCEQTPAGWDTEILTDFVDQHQEK</sequence>
<protein>
    <submittedName>
        <fullName evidence="1">Uncharacterized protein</fullName>
    </submittedName>
</protein>
<organism evidence="1">
    <name type="scientific">Bifidobacterium breve</name>
    <dbReference type="NCBI Taxonomy" id="1685"/>
    <lineage>
        <taxon>Bacteria</taxon>
        <taxon>Bacillati</taxon>
        <taxon>Actinomycetota</taxon>
        <taxon>Actinomycetes</taxon>
        <taxon>Bifidobacteriales</taxon>
        <taxon>Bifidobacteriaceae</taxon>
        <taxon>Bifidobacterium</taxon>
    </lineage>
</organism>
<dbReference type="EMBL" id="KM406416">
    <property type="protein sequence ID" value="AIW55145.1"/>
    <property type="molecule type" value="Genomic_DNA"/>
</dbReference>
<name>A0A0A0UZ24_BIFBR</name>
<proteinExistence type="predicted"/>
<keyword evidence="1" id="KW-0614">Plasmid</keyword>
<accession>A0A0A0UZ24</accession>
<reference evidence="1" key="1">
    <citation type="journal article" date="2015" name="Appl. Environ. Microbiol.">
        <title>Discovery of a conjugative megaplasmid in Bifidobacterium breve.</title>
        <authorList>
            <person name="Bottacini F."/>
            <person name="O'Connell Motherway M."/>
            <person name="Casey E."/>
            <person name="McDonnell B."/>
            <person name="Mahony J."/>
            <person name="Ventura M."/>
            <person name="van Sinderen D."/>
        </authorList>
    </citation>
    <scope>NUCLEOTIDE SEQUENCE</scope>
    <source>
        <strain evidence="1">JCM 7017</strain>
        <plasmid evidence="1">megaplasmid pMP7017</plasmid>
    </source>
</reference>